<comment type="caution">
    <text evidence="1">The sequence shown here is derived from an EMBL/GenBank/DDBJ whole genome shotgun (WGS) entry which is preliminary data.</text>
</comment>
<dbReference type="Proteomes" id="UP001345963">
    <property type="component" value="Unassembled WGS sequence"/>
</dbReference>
<keyword evidence="2" id="KW-1185">Reference proteome</keyword>
<evidence type="ECO:0000313" key="2">
    <source>
        <dbReference type="Proteomes" id="UP001345963"/>
    </source>
</evidence>
<protein>
    <submittedName>
        <fullName evidence="1">Uncharacterized protein</fullName>
    </submittedName>
</protein>
<sequence>MGNDVRLGAFRRIGFTCFFPASSLITPHLLHLCFCLYILLSDRQPVPDYRKPCPLPRILLPDPVLPALTLFLSPDHCIPHIHWVCKPDNRCDANLLSPGDYTEELKLSFLSLPRILKRWTKW</sequence>
<accession>A0ABU7BE17</accession>
<proteinExistence type="predicted"/>
<name>A0ABU7BE17_9TELE</name>
<reference evidence="1 2" key="1">
    <citation type="submission" date="2021-07" db="EMBL/GenBank/DDBJ databases">
        <authorList>
            <person name="Palmer J.M."/>
        </authorList>
    </citation>
    <scope>NUCLEOTIDE SEQUENCE [LARGE SCALE GENOMIC DNA]</scope>
    <source>
        <strain evidence="1 2">AT_MEX2019</strain>
        <tissue evidence="1">Muscle</tissue>
    </source>
</reference>
<gene>
    <name evidence="1" type="ORF">ATANTOWER_006008</name>
</gene>
<organism evidence="1 2">
    <name type="scientific">Ataeniobius toweri</name>
    <dbReference type="NCBI Taxonomy" id="208326"/>
    <lineage>
        <taxon>Eukaryota</taxon>
        <taxon>Metazoa</taxon>
        <taxon>Chordata</taxon>
        <taxon>Craniata</taxon>
        <taxon>Vertebrata</taxon>
        <taxon>Euteleostomi</taxon>
        <taxon>Actinopterygii</taxon>
        <taxon>Neopterygii</taxon>
        <taxon>Teleostei</taxon>
        <taxon>Neoteleostei</taxon>
        <taxon>Acanthomorphata</taxon>
        <taxon>Ovalentaria</taxon>
        <taxon>Atherinomorphae</taxon>
        <taxon>Cyprinodontiformes</taxon>
        <taxon>Goodeidae</taxon>
        <taxon>Ataeniobius</taxon>
    </lineage>
</organism>
<evidence type="ECO:0000313" key="1">
    <source>
        <dbReference type="EMBL" id="MED6248847.1"/>
    </source>
</evidence>
<dbReference type="EMBL" id="JAHUTI010050846">
    <property type="protein sequence ID" value="MED6248847.1"/>
    <property type="molecule type" value="Genomic_DNA"/>
</dbReference>